<organism evidence="4 5">
    <name type="scientific">Streptomyces collinus</name>
    <dbReference type="NCBI Taxonomy" id="42684"/>
    <lineage>
        <taxon>Bacteria</taxon>
        <taxon>Bacillati</taxon>
        <taxon>Actinomycetota</taxon>
        <taxon>Actinomycetes</taxon>
        <taxon>Kitasatosporales</taxon>
        <taxon>Streptomycetaceae</taxon>
        <taxon>Streptomyces</taxon>
    </lineage>
</organism>
<comment type="caution">
    <text evidence="4">The sequence shown here is derived from an EMBL/GenBank/DDBJ whole genome shotgun (WGS) entry which is preliminary data.</text>
</comment>
<evidence type="ECO:0000256" key="1">
    <source>
        <dbReference type="SAM" id="MobiDB-lite"/>
    </source>
</evidence>
<dbReference type="Pfam" id="PF04235">
    <property type="entry name" value="DUF418"/>
    <property type="match status" value="1"/>
</dbReference>
<evidence type="ECO:0000313" key="4">
    <source>
        <dbReference type="EMBL" id="MBB5814790.1"/>
    </source>
</evidence>
<feature type="transmembrane region" description="Helical" evidence="2">
    <location>
        <begin position="12"/>
        <end position="33"/>
    </location>
</feature>
<feature type="transmembrane region" description="Helical" evidence="2">
    <location>
        <begin position="200"/>
        <end position="222"/>
    </location>
</feature>
<dbReference type="InterPro" id="IPR052529">
    <property type="entry name" value="Bact_Transport_Assoc"/>
</dbReference>
<feature type="transmembrane region" description="Helical" evidence="2">
    <location>
        <begin position="146"/>
        <end position="164"/>
    </location>
</feature>
<feature type="compositionally biased region" description="Basic and acidic residues" evidence="1">
    <location>
        <begin position="411"/>
        <end position="420"/>
    </location>
</feature>
<keyword evidence="2" id="KW-0472">Membrane</keyword>
<evidence type="ECO:0000256" key="2">
    <source>
        <dbReference type="SAM" id="Phobius"/>
    </source>
</evidence>
<gene>
    <name evidence="4" type="ORF">HNR72_005818</name>
</gene>
<feature type="transmembrane region" description="Helical" evidence="2">
    <location>
        <begin position="97"/>
        <end position="114"/>
    </location>
</feature>
<dbReference type="AlphaFoldDB" id="A0AA89QFL2"/>
<feature type="transmembrane region" description="Helical" evidence="2">
    <location>
        <begin position="243"/>
        <end position="264"/>
    </location>
</feature>
<accession>A0AA89QFL2</accession>
<dbReference type="PANTHER" id="PTHR30590:SF2">
    <property type="entry name" value="INNER MEMBRANE PROTEIN"/>
    <property type="match status" value="1"/>
</dbReference>
<feature type="transmembrane region" description="Helical" evidence="2">
    <location>
        <begin position="302"/>
        <end position="322"/>
    </location>
</feature>
<dbReference type="InterPro" id="IPR007349">
    <property type="entry name" value="DUF418"/>
</dbReference>
<keyword evidence="2" id="KW-0812">Transmembrane</keyword>
<evidence type="ECO:0000313" key="5">
    <source>
        <dbReference type="Proteomes" id="UP000579531"/>
    </source>
</evidence>
<feature type="domain" description="DUF418" evidence="3">
    <location>
        <begin position="223"/>
        <end position="384"/>
    </location>
</feature>
<protein>
    <recommendedName>
        <fullName evidence="3">DUF418 domain-containing protein</fullName>
    </recommendedName>
</protein>
<feature type="transmembrane region" description="Helical" evidence="2">
    <location>
        <begin position="120"/>
        <end position="139"/>
    </location>
</feature>
<dbReference type="Proteomes" id="UP000579531">
    <property type="component" value="Unassembled WGS sequence"/>
</dbReference>
<keyword evidence="2" id="KW-1133">Transmembrane helix</keyword>
<dbReference type="PANTHER" id="PTHR30590">
    <property type="entry name" value="INNER MEMBRANE PROTEIN"/>
    <property type="match status" value="1"/>
</dbReference>
<dbReference type="EMBL" id="JACHLX010000001">
    <property type="protein sequence ID" value="MBB5814790.1"/>
    <property type="molecule type" value="Genomic_DNA"/>
</dbReference>
<reference evidence="4 5" key="1">
    <citation type="submission" date="2020-08" db="EMBL/GenBank/DDBJ databases">
        <title>Sequencing the genomes of 1000 actinobacteria strains.</title>
        <authorList>
            <person name="Klenk H.-P."/>
        </authorList>
    </citation>
    <scope>NUCLEOTIDE SEQUENCE [LARGE SCALE GENOMIC DNA]</scope>
    <source>
        <strain evidence="4 5">DSM 40129</strain>
    </source>
</reference>
<feature type="transmembrane region" description="Helical" evidence="2">
    <location>
        <begin position="270"/>
        <end position="295"/>
    </location>
</feature>
<feature type="compositionally biased region" description="Low complexity" evidence="1">
    <location>
        <begin position="391"/>
        <end position="404"/>
    </location>
</feature>
<name>A0AA89QFL2_STRCU</name>
<keyword evidence="5" id="KW-1185">Reference proteome</keyword>
<dbReference type="RefSeq" id="WP_184851534.1">
    <property type="nucleotide sequence ID" value="NZ_BAABFE010000003.1"/>
</dbReference>
<feature type="transmembrane region" description="Helical" evidence="2">
    <location>
        <begin position="53"/>
        <end position="76"/>
    </location>
</feature>
<proteinExistence type="predicted"/>
<feature type="region of interest" description="Disordered" evidence="1">
    <location>
        <begin position="388"/>
        <end position="426"/>
    </location>
</feature>
<evidence type="ECO:0000259" key="3">
    <source>
        <dbReference type="Pfam" id="PF04235"/>
    </source>
</evidence>
<feature type="transmembrane region" description="Helical" evidence="2">
    <location>
        <begin position="342"/>
        <end position="367"/>
    </location>
</feature>
<dbReference type="GeneID" id="93842242"/>
<sequence>MSRAGAPRVGELDVLRGFALFGILVVNALLVAGPSTVFGGGPGAPAPDRVAGWLVTALVTAKFYVLFSFLFGYSFVFQARAARRAGAAFAPRHLRRTAGLFVLGALHAVLLYPGDVLTTYAVLALVLYGLRGLTVRAALRLAATLLLLLSALLLGYGLLTVALTEPVTATAYAPRAAERAAAYRGDAASVLGTHVRDLPAALGTGLLYAPAMLAAFLGGLAAAKSRLAERRGRDRVWLRRTALRTLPLGLGGGAVAACCASGPLDGRWFLVGQAVSVLTAPALATSYACGLLLLLRRAGDRVPAAAGVLAAAGRVALSHYLTQSLVLAWVFSGYGPGLHDRVGTVAVLAGCVLLYAVQLALGAWLAARTRYGPAEHLLRAVTRGRRRPRAVPRGVTTPAWTAAPPAAPADPEQRADRTGDGVRPAP</sequence>